<dbReference type="EMBL" id="CM056812">
    <property type="protein sequence ID" value="KAJ8617306.1"/>
    <property type="molecule type" value="Genomic_DNA"/>
</dbReference>
<sequence length="988" mass="108472">MGVFAIALIQLLNFPFTALPLQEHQSNGLQIDRSALLAFKKGILVDPQNMLSNWIENIHVCKWNGIICSQNGERVTMLYLGSSFLQGTISPFLSNLSCLEQLDLSENFLQGPIPSELGNLESLTEFSLKGNLMQHEIPESLGKLKKLLYINLSGNQLQGQLPPSLFYNCTAFQYIDLSSNSFTGFIPSEIGNHLPNLSDLYLYLNNLVGSIPVSLSNASQLMNLDLESNFLTGRLPSEVVMHMHQLRTLHLSYNKLSSHDGNTNLTPFFNSISNLTHLRELELSGNNLGGELPSVIGLMHVNLSELHLENNLIQGAIPSNIAYLSNLTLLNLSSNLLNGSIPLEISHLPKLERLCLSNNSLEGEIPASLGTLSHLGLLDLSRNKLSGCIPTTLENLTQLRRLILNNNMLSGTIPPNLGKCPSLETLDLAHNKVTGVIPAEVAGLRDMTIYFNLSNNFLGGMVPLELSKMDKIRAIDLSSNNFTGEIPANLDDCLAVELINLSHNSLQGPVPKSMGNLLSIKSLDLSYNHLSSEIPAFLQNSNTLTELNLSYNNFSGSIPRGGIFDSLTFDSFRGNPNLIDSSFGAPSSHSKQRTRRHSPKFTGILVSIVSASVFLLTICCMVGVKKLRRSAIHRDKGILGKYSPALISSYPRITYRELEEATEGFEQSRLIGLGSFGHVYRGVLRDGSVVAVKVLQLQAQNSTKSFNRECQILKRIRHRNLMRIVTACSLPDFKALVLPFMANGSLESHLYPQAQSSSNSSLTLIERVNILSDVAEGLAYLHHHSPIQVIHCDLKPSNILLNDDMNALVTDFGIARLVMTAEQGNMTVENTTNSTANLLCGSIGYIAPEYGMGRNASTKGDVYSFGILVLEIVTGKRPTDDMFVGGLSLPKWVKSHYHGRLEKVINYALMRALWDQSPEVRNMSEVAISELIELGLLCTQEAPSTRPTMLDAADDLDRLKRYLTGDITATFASSLGISSSTITRGDFE</sequence>
<organism evidence="1 2">
    <name type="scientific">Persea americana</name>
    <name type="common">Avocado</name>
    <dbReference type="NCBI Taxonomy" id="3435"/>
    <lineage>
        <taxon>Eukaryota</taxon>
        <taxon>Viridiplantae</taxon>
        <taxon>Streptophyta</taxon>
        <taxon>Embryophyta</taxon>
        <taxon>Tracheophyta</taxon>
        <taxon>Spermatophyta</taxon>
        <taxon>Magnoliopsida</taxon>
        <taxon>Magnoliidae</taxon>
        <taxon>Laurales</taxon>
        <taxon>Lauraceae</taxon>
        <taxon>Persea</taxon>
    </lineage>
</organism>
<keyword evidence="2" id="KW-1185">Reference proteome</keyword>
<gene>
    <name evidence="1" type="ORF">MRB53_013492</name>
</gene>
<reference evidence="1 2" key="1">
    <citation type="journal article" date="2022" name="Hortic Res">
        <title>A haplotype resolved chromosomal level avocado genome allows analysis of novel avocado genes.</title>
        <authorList>
            <person name="Nath O."/>
            <person name="Fletcher S.J."/>
            <person name="Hayward A."/>
            <person name="Shaw L.M."/>
            <person name="Masouleh A.K."/>
            <person name="Furtado A."/>
            <person name="Henry R.J."/>
            <person name="Mitter N."/>
        </authorList>
    </citation>
    <scope>NUCLEOTIDE SEQUENCE [LARGE SCALE GENOMIC DNA]</scope>
    <source>
        <strain evidence="2">cv. Hass</strain>
    </source>
</reference>
<evidence type="ECO:0000313" key="2">
    <source>
        <dbReference type="Proteomes" id="UP001234297"/>
    </source>
</evidence>
<proteinExistence type="predicted"/>
<name>A0ACC2K881_PERAE</name>
<accession>A0ACC2K881</accession>
<protein>
    <submittedName>
        <fullName evidence="1">Uncharacterized protein</fullName>
    </submittedName>
</protein>
<dbReference type="Proteomes" id="UP001234297">
    <property type="component" value="Chromosome 4"/>
</dbReference>
<evidence type="ECO:0000313" key="1">
    <source>
        <dbReference type="EMBL" id="KAJ8617306.1"/>
    </source>
</evidence>
<comment type="caution">
    <text evidence="1">The sequence shown here is derived from an EMBL/GenBank/DDBJ whole genome shotgun (WGS) entry which is preliminary data.</text>
</comment>